<dbReference type="EMBL" id="JACHJS010000001">
    <property type="protein sequence ID" value="MBB4966694.1"/>
    <property type="molecule type" value="Genomic_DNA"/>
</dbReference>
<dbReference type="InterPro" id="IPR035897">
    <property type="entry name" value="Toll_tir_struct_dom_sf"/>
</dbReference>
<organism evidence="2 3">
    <name type="scientific">Saccharothrix violaceirubra</name>
    <dbReference type="NCBI Taxonomy" id="413306"/>
    <lineage>
        <taxon>Bacteria</taxon>
        <taxon>Bacillati</taxon>
        <taxon>Actinomycetota</taxon>
        <taxon>Actinomycetes</taxon>
        <taxon>Pseudonocardiales</taxon>
        <taxon>Pseudonocardiaceae</taxon>
        <taxon>Saccharothrix</taxon>
    </lineage>
</organism>
<feature type="domain" description="TIR" evidence="1">
    <location>
        <begin position="3"/>
        <end position="130"/>
    </location>
</feature>
<name>A0A7W7WWS3_9PSEU</name>
<dbReference type="RefSeq" id="WP_184670879.1">
    <property type="nucleotide sequence ID" value="NZ_BAABAI010000022.1"/>
</dbReference>
<protein>
    <recommendedName>
        <fullName evidence="1">TIR domain-containing protein</fullName>
    </recommendedName>
</protein>
<gene>
    <name evidence="2" type="ORF">F4559_004053</name>
</gene>
<dbReference type="Pfam" id="PF13676">
    <property type="entry name" value="TIR_2"/>
    <property type="match status" value="1"/>
</dbReference>
<proteinExistence type="predicted"/>
<dbReference type="AlphaFoldDB" id="A0A7W7WWS3"/>
<dbReference type="SMART" id="SM00255">
    <property type="entry name" value="TIR"/>
    <property type="match status" value="1"/>
</dbReference>
<dbReference type="Gene3D" id="3.40.50.10140">
    <property type="entry name" value="Toll/interleukin-1 receptor homology (TIR) domain"/>
    <property type="match status" value="1"/>
</dbReference>
<dbReference type="InterPro" id="IPR000157">
    <property type="entry name" value="TIR_dom"/>
</dbReference>
<evidence type="ECO:0000313" key="3">
    <source>
        <dbReference type="Proteomes" id="UP000542674"/>
    </source>
</evidence>
<accession>A0A7W7WWS3</accession>
<evidence type="ECO:0000313" key="2">
    <source>
        <dbReference type="EMBL" id="MBB4966694.1"/>
    </source>
</evidence>
<evidence type="ECO:0000259" key="1">
    <source>
        <dbReference type="PROSITE" id="PS50104"/>
    </source>
</evidence>
<dbReference type="Proteomes" id="UP000542674">
    <property type="component" value="Unassembled WGS sequence"/>
</dbReference>
<reference evidence="2 3" key="1">
    <citation type="submission" date="2020-08" db="EMBL/GenBank/DDBJ databases">
        <title>Sequencing the genomes of 1000 actinobacteria strains.</title>
        <authorList>
            <person name="Klenk H.-P."/>
        </authorList>
    </citation>
    <scope>NUCLEOTIDE SEQUENCE [LARGE SCALE GENOMIC DNA]</scope>
    <source>
        <strain evidence="2 3">DSM 45084</strain>
    </source>
</reference>
<keyword evidence="3" id="KW-1185">Reference proteome</keyword>
<sequence>MNSTIRVFLSYARADDAVLDFIDPFVASLAHVAFADRGRRVEVFVDRADLGWGRDWQRGIGEAIERATVFLPVVTRQYFDRPPCREELLTFHAEARRRGVEGLMLPVVVLGHSYVSEDSEDVVARLIAARQFRDVRDAWADGVGSAAWRRTLLRLAGDLVDAVEAAERALAARPGPVPEPADDLLTEDLLTEDLLTGTVELMRMLTEEIPGLLESLRPDIARFGRAEGEVAGLGVLPAASVRVRRLEIAEDLRPAAARFEERARLFEAWAARAVVVMRRQGLGTTSIPARDEGALAGTLLVRVRRLEQDSPVIGEAVRGFRVGATALVAAFESLDLLR</sequence>
<dbReference type="GO" id="GO:0007165">
    <property type="term" value="P:signal transduction"/>
    <property type="evidence" value="ECO:0007669"/>
    <property type="project" value="InterPro"/>
</dbReference>
<comment type="caution">
    <text evidence="2">The sequence shown here is derived from an EMBL/GenBank/DDBJ whole genome shotgun (WGS) entry which is preliminary data.</text>
</comment>
<dbReference type="PROSITE" id="PS50104">
    <property type="entry name" value="TIR"/>
    <property type="match status" value="1"/>
</dbReference>
<dbReference type="SUPFAM" id="SSF52200">
    <property type="entry name" value="Toll/Interleukin receptor TIR domain"/>
    <property type="match status" value="1"/>
</dbReference>